<comment type="caution">
    <text evidence="1">The sequence shown here is derived from an EMBL/GenBank/DDBJ whole genome shotgun (WGS) entry which is preliminary data.</text>
</comment>
<dbReference type="EMBL" id="JALGBI010000001">
    <property type="protein sequence ID" value="MCJ0762666.1"/>
    <property type="molecule type" value="Genomic_DNA"/>
</dbReference>
<evidence type="ECO:0000313" key="2">
    <source>
        <dbReference type="Proteomes" id="UP001139447"/>
    </source>
</evidence>
<accession>A0A9X2AQ14</accession>
<reference evidence="1" key="1">
    <citation type="submission" date="2022-03" db="EMBL/GenBank/DDBJ databases">
        <authorList>
            <person name="Woo C.Y."/>
        </authorList>
    </citation>
    <scope>NUCLEOTIDE SEQUENCE</scope>
    <source>
        <strain evidence="1">CYS-02</strain>
    </source>
</reference>
<name>A0A9X2AQ14_9BURK</name>
<dbReference type="AlphaFoldDB" id="A0A9X2AQ14"/>
<gene>
    <name evidence="1" type="ORF">MMF98_05515</name>
</gene>
<organism evidence="1 2">
    <name type="scientific">Variovorax terrae</name>
    <dbReference type="NCBI Taxonomy" id="2923278"/>
    <lineage>
        <taxon>Bacteria</taxon>
        <taxon>Pseudomonadati</taxon>
        <taxon>Pseudomonadota</taxon>
        <taxon>Betaproteobacteria</taxon>
        <taxon>Burkholderiales</taxon>
        <taxon>Comamonadaceae</taxon>
        <taxon>Variovorax</taxon>
    </lineage>
</organism>
<dbReference type="RefSeq" id="WP_243305128.1">
    <property type="nucleotide sequence ID" value="NZ_JALGBI010000001.1"/>
</dbReference>
<protein>
    <submittedName>
        <fullName evidence="1">Uncharacterized protein</fullName>
    </submittedName>
</protein>
<keyword evidence="2" id="KW-1185">Reference proteome</keyword>
<sequence length="190" mass="21764">MTEIACADPVAQSLLAWIAAEKQGIPPPAAATSLLDEMRLEDLVLSLLDLDIEEAAQMDSLADANTPFERSPECFNETLQQALRQLRLFKLFARTHDGEHHRSICPAAYNERIGEHYPEEMARWRADFRAMSPEQQMVATTIVWMYRSGPDSIWLRRVPCTWKASEALHYMRDTGCLDVWLQLVARYPGW</sequence>
<dbReference type="Proteomes" id="UP001139447">
    <property type="component" value="Unassembled WGS sequence"/>
</dbReference>
<evidence type="ECO:0000313" key="1">
    <source>
        <dbReference type="EMBL" id="MCJ0762666.1"/>
    </source>
</evidence>
<proteinExistence type="predicted"/>